<dbReference type="AlphaFoldDB" id="A0A2H3CZ11"/>
<reference evidence="2" key="1">
    <citation type="journal article" date="2017" name="Nat. Ecol. Evol.">
        <title>Genome expansion and lineage-specific genetic innovations in the forest pathogenic fungi Armillaria.</title>
        <authorList>
            <person name="Sipos G."/>
            <person name="Prasanna A.N."/>
            <person name="Walter M.C."/>
            <person name="O'Connor E."/>
            <person name="Balint B."/>
            <person name="Krizsan K."/>
            <person name="Kiss B."/>
            <person name="Hess J."/>
            <person name="Varga T."/>
            <person name="Slot J."/>
            <person name="Riley R."/>
            <person name="Boka B."/>
            <person name="Rigling D."/>
            <person name="Barry K."/>
            <person name="Lee J."/>
            <person name="Mihaltcheva S."/>
            <person name="LaButti K."/>
            <person name="Lipzen A."/>
            <person name="Waldron R."/>
            <person name="Moloney N.M."/>
            <person name="Sperisen C."/>
            <person name="Kredics L."/>
            <person name="Vagvoelgyi C."/>
            <person name="Patrignani A."/>
            <person name="Fitzpatrick D."/>
            <person name="Nagy I."/>
            <person name="Doyle S."/>
            <person name="Anderson J.B."/>
            <person name="Grigoriev I.V."/>
            <person name="Gueldener U."/>
            <person name="Muensterkoetter M."/>
            <person name="Nagy L.G."/>
        </authorList>
    </citation>
    <scope>NUCLEOTIDE SEQUENCE [LARGE SCALE GENOMIC DNA]</scope>
    <source>
        <strain evidence="2">Ar21-2</strain>
    </source>
</reference>
<dbReference type="Proteomes" id="UP000217790">
    <property type="component" value="Unassembled WGS sequence"/>
</dbReference>
<dbReference type="EMBL" id="KZ293674">
    <property type="protein sequence ID" value="PBK88241.1"/>
    <property type="molecule type" value="Genomic_DNA"/>
</dbReference>
<evidence type="ECO:0000313" key="1">
    <source>
        <dbReference type="EMBL" id="PBK88241.1"/>
    </source>
</evidence>
<evidence type="ECO:0000313" key="2">
    <source>
        <dbReference type="Proteomes" id="UP000217790"/>
    </source>
</evidence>
<protein>
    <submittedName>
        <fullName evidence="1">Uncharacterized protein</fullName>
    </submittedName>
</protein>
<organism evidence="1 2">
    <name type="scientific">Armillaria gallica</name>
    <name type="common">Bulbous honey fungus</name>
    <name type="synonym">Armillaria bulbosa</name>
    <dbReference type="NCBI Taxonomy" id="47427"/>
    <lineage>
        <taxon>Eukaryota</taxon>
        <taxon>Fungi</taxon>
        <taxon>Dikarya</taxon>
        <taxon>Basidiomycota</taxon>
        <taxon>Agaricomycotina</taxon>
        <taxon>Agaricomycetes</taxon>
        <taxon>Agaricomycetidae</taxon>
        <taxon>Agaricales</taxon>
        <taxon>Marasmiineae</taxon>
        <taxon>Physalacriaceae</taxon>
        <taxon>Armillaria</taxon>
    </lineage>
</organism>
<accession>A0A2H3CZ11</accession>
<dbReference type="InParanoid" id="A0A2H3CZ11"/>
<gene>
    <name evidence="1" type="ORF">ARMGADRAFT_1084879</name>
</gene>
<keyword evidence="2" id="KW-1185">Reference proteome</keyword>
<name>A0A2H3CZ11_ARMGA</name>
<sequence length="149" mass="17128">MREIHNTLVEDQSLLSPVKLFWLQQISSPNVNFVAGLWFNPNDAPSPPVPWKSQSVPDTEQVVAPFDIFPDYTQELGLFGDTVPFLSHRQHQRLHKSRREACPKTNNVRVHPYTKHPPKPREEVHFETSLAHESAREHIPTKVLTKILG</sequence>
<proteinExistence type="predicted"/>